<dbReference type="SUPFAM" id="SSF82895">
    <property type="entry name" value="TSP-1 type 1 repeat"/>
    <property type="match status" value="1"/>
</dbReference>
<accession>A0A4C1YRU6</accession>
<feature type="domain" description="Spondin-like TSP1" evidence="4">
    <location>
        <begin position="99"/>
        <end position="128"/>
    </location>
</feature>
<keyword evidence="6" id="KW-1185">Reference proteome</keyword>
<comment type="caution">
    <text evidence="5">The sequence shown here is derived from an EMBL/GenBank/DDBJ whole genome shotgun (WGS) entry which is preliminary data.</text>
</comment>
<dbReference type="Proteomes" id="UP000299102">
    <property type="component" value="Unassembled WGS sequence"/>
</dbReference>
<dbReference type="InterPro" id="IPR036383">
    <property type="entry name" value="TSP1_rpt_sf"/>
</dbReference>
<dbReference type="InterPro" id="IPR044004">
    <property type="entry name" value="TSP1_spondin_dom"/>
</dbReference>
<evidence type="ECO:0000256" key="2">
    <source>
        <dbReference type="ARBA" id="ARBA00023157"/>
    </source>
</evidence>
<organism evidence="5 6">
    <name type="scientific">Eumeta variegata</name>
    <name type="common">Bagworm moth</name>
    <name type="synonym">Eumeta japonica</name>
    <dbReference type="NCBI Taxonomy" id="151549"/>
    <lineage>
        <taxon>Eukaryota</taxon>
        <taxon>Metazoa</taxon>
        <taxon>Ecdysozoa</taxon>
        <taxon>Arthropoda</taxon>
        <taxon>Hexapoda</taxon>
        <taxon>Insecta</taxon>
        <taxon>Pterygota</taxon>
        <taxon>Neoptera</taxon>
        <taxon>Endopterygota</taxon>
        <taxon>Lepidoptera</taxon>
        <taxon>Glossata</taxon>
        <taxon>Ditrysia</taxon>
        <taxon>Tineoidea</taxon>
        <taxon>Psychidae</taxon>
        <taxon>Oiketicinae</taxon>
        <taxon>Eumeta</taxon>
    </lineage>
</organism>
<dbReference type="Pfam" id="PF19028">
    <property type="entry name" value="TSP1_spondin"/>
    <property type="match status" value="1"/>
</dbReference>
<dbReference type="EMBL" id="BGZK01001404">
    <property type="protein sequence ID" value="GBP79211.1"/>
    <property type="molecule type" value="Genomic_DNA"/>
</dbReference>
<evidence type="ECO:0000313" key="6">
    <source>
        <dbReference type="Proteomes" id="UP000299102"/>
    </source>
</evidence>
<sequence>MLYDMLSVSHVSNRCLYMTVYHVPSSNCTRCESDALAGGISGAGGASPPPAVRTNYPGLSVSSIRRLPPQPSLAAPGTAAILPCSSRFARPLDADVRDCTVSAWGEWSPCSVTCGTGYQERTRIVLVSYTDVLLTNW</sequence>
<proteinExistence type="predicted"/>
<keyword evidence="1" id="KW-0732">Signal</keyword>
<dbReference type="InterPro" id="IPR000884">
    <property type="entry name" value="TSP1_rpt"/>
</dbReference>
<keyword evidence="3" id="KW-0325">Glycoprotein</keyword>
<evidence type="ECO:0000256" key="1">
    <source>
        <dbReference type="ARBA" id="ARBA00022729"/>
    </source>
</evidence>
<dbReference type="PROSITE" id="PS50092">
    <property type="entry name" value="TSP1"/>
    <property type="match status" value="1"/>
</dbReference>
<evidence type="ECO:0000256" key="3">
    <source>
        <dbReference type="ARBA" id="ARBA00023180"/>
    </source>
</evidence>
<keyword evidence="2" id="KW-1015">Disulfide bond</keyword>
<gene>
    <name evidence="5" type="ORF">EVAR_53077_1</name>
</gene>
<reference evidence="5 6" key="1">
    <citation type="journal article" date="2019" name="Commun. Biol.">
        <title>The bagworm genome reveals a unique fibroin gene that provides high tensile strength.</title>
        <authorList>
            <person name="Kono N."/>
            <person name="Nakamura H."/>
            <person name="Ohtoshi R."/>
            <person name="Tomita M."/>
            <person name="Numata K."/>
            <person name="Arakawa K."/>
        </authorList>
    </citation>
    <scope>NUCLEOTIDE SEQUENCE [LARGE SCALE GENOMIC DNA]</scope>
</reference>
<evidence type="ECO:0000259" key="4">
    <source>
        <dbReference type="Pfam" id="PF19028"/>
    </source>
</evidence>
<evidence type="ECO:0000313" key="5">
    <source>
        <dbReference type="EMBL" id="GBP79211.1"/>
    </source>
</evidence>
<dbReference type="Gene3D" id="2.20.100.10">
    <property type="entry name" value="Thrombospondin type-1 (TSP1) repeat"/>
    <property type="match status" value="1"/>
</dbReference>
<protein>
    <recommendedName>
        <fullName evidence="4">Spondin-like TSP1 domain-containing protein</fullName>
    </recommendedName>
</protein>
<dbReference type="AlphaFoldDB" id="A0A4C1YRU6"/>
<dbReference type="OrthoDB" id="4473401at2759"/>
<name>A0A4C1YRU6_EUMVA</name>